<feature type="transmembrane region" description="Helical" evidence="5">
    <location>
        <begin position="401"/>
        <end position="425"/>
    </location>
</feature>
<feature type="transmembrane region" description="Helical" evidence="5">
    <location>
        <begin position="258"/>
        <end position="283"/>
    </location>
</feature>
<comment type="subunit">
    <text evidence="5">NDH-1 is composed of 14 different subunits. Subunits NuoA, H, J, K, L, M, N constitute the membrane sector of the complex.</text>
</comment>
<organism evidence="8 9">
    <name type="scientific">Acidiphilium rubrum</name>
    <dbReference type="NCBI Taxonomy" id="526"/>
    <lineage>
        <taxon>Bacteria</taxon>
        <taxon>Pseudomonadati</taxon>
        <taxon>Pseudomonadota</taxon>
        <taxon>Alphaproteobacteria</taxon>
        <taxon>Acetobacterales</taxon>
        <taxon>Acidocellaceae</taxon>
        <taxon>Acidiphilium</taxon>
    </lineage>
</organism>
<comment type="subcellular location">
    <subcellularLocation>
        <location evidence="5">Cell membrane</location>
        <topology evidence="5">Multi-pass membrane protein</topology>
    </subcellularLocation>
    <subcellularLocation>
        <location evidence="1">Endomembrane system</location>
        <topology evidence="1">Multi-pass membrane protein</topology>
    </subcellularLocation>
    <subcellularLocation>
        <location evidence="6">Membrane</location>
        <topology evidence="6">Multi-pass membrane protein</topology>
    </subcellularLocation>
</comment>
<feature type="transmembrane region" description="Helical" evidence="5">
    <location>
        <begin position="290"/>
        <end position="312"/>
    </location>
</feature>
<evidence type="ECO:0000313" key="8">
    <source>
        <dbReference type="EMBL" id="SIQ05277.1"/>
    </source>
</evidence>
<comment type="catalytic activity">
    <reaction evidence="5">
        <text>a quinone + NADH + 5 H(+)(in) = a quinol + NAD(+) + 4 H(+)(out)</text>
        <dbReference type="Rhea" id="RHEA:57888"/>
        <dbReference type="ChEBI" id="CHEBI:15378"/>
        <dbReference type="ChEBI" id="CHEBI:24646"/>
        <dbReference type="ChEBI" id="CHEBI:57540"/>
        <dbReference type="ChEBI" id="CHEBI:57945"/>
        <dbReference type="ChEBI" id="CHEBI:132124"/>
    </reaction>
</comment>
<feature type="transmembrane region" description="Helical" evidence="5">
    <location>
        <begin position="33"/>
        <end position="53"/>
    </location>
</feature>
<feature type="transmembrane region" description="Helical" evidence="5">
    <location>
        <begin position="105"/>
        <end position="130"/>
    </location>
</feature>
<comment type="similarity">
    <text evidence="5">Belongs to the complex I subunit 2 family.</text>
</comment>
<dbReference type="EC" id="7.1.1.-" evidence="5"/>
<keyword evidence="3 5" id="KW-1133">Transmembrane helix</keyword>
<accession>A0A8G2FEZ1</accession>
<dbReference type="GO" id="GO:0005886">
    <property type="term" value="C:plasma membrane"/>
    <property type="evidence" value="ECO:0007669"/>
    <property type="project" value="UniProtKB-SubCell"/>
</dbReference>
<keyword evidence="5" id="KW-1003">Cell membrane</keyword>
<evidence type="ECO:0000259" key="7">
    <source>
        <dbReference type="Pfam" id="PF00361"/>
    </source>
</evidence>
<keyword evidence="5" id="KW-1278">Translocase</keyword>
<dbReference type="NCBIfam" id="TIGR01770">
    <property type="entry name" value="NDH_I_N"/>
    <property type="match status" value="1"/>
</dbReference>
<dbReference type="InterPro" id="IPR001750">
    <property type="entry name" value="ND/Mrp_TM"/>
</dbReference>
<sequence length="474" mass="49199">MMTLMQAAAPLLVLALTVTAMLAALAIRRSFAVTIGIAATGLILATISIPWALAARANPFPSLFNLTPDALGFAGLILLAGLATLILATLYLTRDLPLPREEYPLLLVLATLGAFAMATSAGFITLFLGLETMTIAMIGMIAYPRDRPEAEEAALKYLVLSGMSSAIVLFGIGLAALATGHLTFAPLLAAGPNPIILTALALIGAGAGFKLSVVPFHIWVPDIYAGAPAPSAAYVAVIPKIAVIAVILHLLAMPGSTVSPILASAVGIVAMLSMLVGNLLALMQENLKRVLGYSSIAHLGYLLIALLAAGRIGRAGVIFYIVTYAITVIGAFGVIGVLSRAGSARDADQIDDLRGLFWHRPLLATIMTLILLSLAGIPPAIGFIAKLYIMAAGVSADLRVLTATLVLSSVIGLFYYLRIILVMALKPADRAEAPASVIAIPITGWLTMAGLGALILGFGIAPQSLMTLLHAVFK</sequence>
<dbReference type="GO" id="GO:0050136">
    <property type="term" value="F:NADH dehydrogenase (quinone) (non-electrogenic) activity"/>
    <property type="evidence" value="ECO:0007669"/>
    <property type="project" value="UniProtKB-UniRule"/>
</dbReference>
<comment type="caution">
    <text evidence="8">The sequence shown here is derived from an EMBL/GenBank/DDBJ whole genome shotgun (WGS) entry which is preliminary data.</text>
</comment>
<feature type="transmembrane region" description="Helical" evidence="5">
    <location>
        <begin position="437"/>
        <end position="461"/>
    </location>
</feature>
<dbReference type="EMBL" id="FTNE01000001">
    <property type="protein sequence ID" value="SIQ05277.1"/>
    <property type="molecule type" value="Genomic_DNA"/>
</dbReference>
<keyword evidence="5" id="KW-0520">NAD</keyword>
<feature type="transmembrane region" description="Helical" evidence="5">
    <location>
        <begin position="166"/>
        <end position="189"/>
    </location>
</feature>
<keyword evidence="5" id="KW-0874">Quinone</keyword>
<evidence type="ECO:0000256" key="1">
    <source>
        <dbReference type="ARBA" id="ARBA00004127"/>
    </source>
</evidence>
<dbReference type="PANTHER" id="PTHR22773">
    <property type="entry name" value="NADH DEHYDROGENASE"/>
    <property type="match status" value="1"/>
</dbReference>
<reference evidence="8 9" key="1">
    <citation type="submission" date="2017-01" db="EMBL/GenBank/DDBJ databases">
        <authorList>
            <person name="Varghese N."/>
            <person name="Submissions S."/>
        </authorList>
    </citation>
    <scope>NUCLEOTIDE SEQUENCE [LARGE SCALE GENOMIC DNA]</scope>
    <source>
        <strain evidence="8 9">ATCC 35905</strain>
    </source>
</reference>
<keyword evidence="5" id="KW-0830">Ubiquinone</keyword>
<feature type="transmembrane region" description="Helical" evidence="5">
    <location>
        <begin position="73"/>
        <end position="93"/>
    </location>
</feature>
<feature type="transmembrane region" description="Helical" evidence="5">
    <location>
        <begin position="362"/>
        <end position="389"/>
    </location>
</feature>
<dbReference type="GO" id="GO:0048038">
    <property type="term" value="F:quinone binding"/>
    <property type="evidence" value="ECO:0007669"/>
    <property type="project" value="UniProtKB-KW"/>
</dbReference>
<dbReference type="Pfam" id="PF00361">
    <property type="entry name" value="Proton_antipo_M"/>
    <property type="match status" value="1"/>
</dbReference>
<keyword evidence="5" id="KW-0813">Transport</keyword>
<keyword evidence="2 5" id="KW-0812">Transmembrane</keyword>
<protein>
    <recommendedName>
        <fullName evidence="5">NADH-quinone oxidoreductase subunit N</fullName>
        <ecNumber evidence="5">7.1.1.-</ecNumber>
    </recommendedName>
    <alternativeName>
        <fullName evidence="5">NADH dehydrogenase I subunit N</fullName>
    </alternativeName>
    <alternativeName>
        <fullName evidence="5">NDH-1 subunit N</fullName>
    </alternativeName>
</protein>
<dbReference type="GO" id="GO:0042773">
    <property type="term" value="P:ATP synthesis coupled electron transport"/>
    <property type="evidence" value="ECO:0007669"/>
    <property type="project" value="InterPro"/>
</dbReference>
<dbReference type="InterPro" id="IPR010096">
    <property type="entry name" value="NADH-Q_OxRdtase_suN/2"/>
</dbReference>
<dbReference type="OrthoDB" id="9811718at2"/>
<dbReference type="GO" id="GO:0012505">
    <property type="term" value="C:endomembrane system"/>
    <property type="evidence" value="ECO:0007669"/>
    <property type="project" value="UniProtKB-SubCell"/>
</dbReference>
<dbReference type="AlphaFoldDB" id="A0A8G2FEZ1"/>
<dbReference type="HAMAP" id="MF_00445">
    <property type="entry name" value="NDH1_NuoN_1"/>
    <property type="match status" value="1"/>
</dbReference>
<feature type="transmembrane region" description="Helical" evidence="5">
    <location>
        <begin position="318"/>
        <end position="341"/>
    </location>
</feature>
<feature type="domain" description="NADH:quinone oxidoreductase/Mrp antiporter transmembrane" evidence="7">
    <location>
        <begin position="123"/>
        <end position="412"/>
    </location>
</feature>
<evidence type="ECO:0000256" key="3">
    <source>
        <dbReference type="ARBA" id="ARBA00022989"/>
    </source>
</evidence>
<evidence type="ECO:0000256" key="2">
    <source>
        <dbReference type="ARBA" id="ARBA00022692"/>
    </source>
</evidence>
<dbReference type="Proteomes" id="UP000186308">
    <property type="component" value="Unassembled WGS sequence"/>
</dbReference>
<evidence type="ECO:0000256" key="4">
    <source>
        <dbReference type="ARBA" id="ARBA00023136"/>
    </source>
</evidence>
<dbReference type="RefSeq" id="WP_029311513.1">
    <property type="nucleotide sequence ID" value="NZ_FTNE01000001.1"/>
</dbReference>
<keyword evidence="4 5" id="KW-0472">Membrane</keyword>
<feature type="transmembrane region" description="Helical" evidence="5">
    <location>
        <begin position="232"/>
        <end position="252"/>
    </location>
</feature>
<keyword evidence="9" id="KW-1185">Reference proteome</keyword>
<comment type="function">
    <text evidence="5">NDH-1 shuttles electrons from NADH, via FMN and iron-sulfur (Fe-S) centers, to quinones in the respiratory chain. The immediate electron acceptor for the enzyme in this species is believed to be ubiquinone. Couples the redox reaction to proton translocation (for every two electrons transferred, four hydrogen ions are translocated across the cytoplasmic membrane), and thus conserves the redox energy in a proton gradient.</text>
</comment>
<name>A0A8G2FEZ1_ACIRU</name>
<evidence type="ECO:0000256" key="6">
    <source>
        <dbReference type="RuleBase" id="RU000320"/>
    </source>
</evidence>
<proteinExistence type="inferred from homology"/>
<evidence type="ECO:0000313" key="9">
    <source>
        <dbReference type="Proteomes" id="UP000186308"/>
    </source>
</evidence>
<gene>
    <name evidence="5" type="primary">nuoN</name>
    <name evidence="8" type="ORF">SAMN05421828_10192</name>
</gene>
<feature type="transmembrane region" description="Helical" evidence="5">
    <location>
        <begin position="195"/>
        <end position="220"/>
    </location>
</feature>
<evidence type="ECO:0000256" key="5">
    <source>
        <dbReference type="HAMAP-Rule" id="MF_00445"/>
    </source>
</evidence>
<dbReference type="GO" id="GO:0008137">
    <property type="term" value="F:NADH dehydrogenase (ubiquinone) activity"/>
    <property type="evidence" value="ECO:0007669"/>
    <property type="project" value="InterPro"/>
</dbReference>